<evidence type="ECO:0000313" key="1">
    <source>
        <dbReference type="EMBL" id="KAA8477537.1"/>
    </source>
</evidence>
<reference evidence="2 3" key="1">
    <citation type="submission" date="2018-12" db="EMBL/GenBank/DDBJ databases">
        <title>The Draft Genome Sequence of the Soil Bacterium Pedobacter tournemirensis R1.</title>
        <authorList>
            <person name="He J."/>
        </authorList>
    </citation>
    <scope>NUCLEOTIDE SEQUENCE [LARGE SCALE GENOMIC DNA]</scope>
    <source>
        <strain evidence="2 3">R1</strain>
    </source>
</reference>
<sequence length="456" mass="50580">MDNSIRRCMQLLKWFAGLLTLVVVLASCEKNSSIGIGEDETLFANITDTVTISTATMLLDSLPSAGKGVLLVGRINDPELGIISSSSYFQISPSGLNTSSLPTDAVFDSVRLRLNYSGYYYGDTLQKQDISVYQLSERLVLPKVSDYLSSEAQNVFSSSATFYNRSKFRHDPAPLATLSYYPKPGSDSLMLRLPDNMGKSFFNLVKEESTLLSNTDLFLDYFKGMVLKPGTSVGNAIVGFRDSVSVKIYYSYVDGEGNKKKQEMAFSLYDNNYQFNHFDADRSATKLKDIGLSNTVVSSDLTSDKTYIQAMAGLVTRISIPYIRFLNSGGDIVINKAELLVETPGAPHYLPFERPAQLVLLVADKNNRPTQILSDPQTSQSALYLTYSDYVEGKASYSFPLTEYISSYYSKYNNTSLLLTVPVADLQNTFNRLIVGSQANADVKIKLRVTYTKLKL</sequence>
<dbReference type="OrthoDB" id="1092930at2"/>
<dbReference type="Proteomes" id="UP000290848">
    <property type="component" value="Unassembled WGS sequence"/>
</dbReference>
<reference evidence="1 4" key="2">
    <citation type="submission" date="2019-09" db="EMBL/GenBank/DDBJ databases">
        <title>Pararcticibacter amylolyticus gen. nov., sp. nov., isolated from a rottenly hemp rope, and reclassification of Pedobacter tournemirensis as Pararcticibacter tournemirensis comb. nov.</title>
        <authorList>
            <person name="Cai Y."/>
        </authorList>
    </citation>
    <scope>NUCLEOTIDE SEQUENCE [LARGE SCALE GENOMIC DNA]</scope>
    <source>
        <strain evidence="1 4">TF5-37.2-LB10</strain>
    </source>
</reference>
<dbReference type="Pfam" id="PF14092">
    <property type="entry name" value="DUF4270"/>
    <property type="match status" value="1"/>
</dbReference>
<gene>
    <name evidence="2" type="ORF">EKH83_12980</name>
    <name evidence="1" type="ORF">F1649_18460</name>
</gene>
<proteinExistence type="predicted"/>
<comment type="caution">
    <text evidence="2">The sequence shown here is derived from an EMBL/GenBank/DDBJ whole genome shotgun (WGS) entry which is preliminary data.</text>
</comment>
<dbReference type="PROSITE" id="PS51257">
    <property type="entry name" value="PROKAR_LIPOPROTEIN"/>
    <property type="match status" value="1"/>
</dbReference>
<dbReference type="RefSeq" id="WP_128769871.1">
    <property type="nucleotide sequence ID" value="NZ_RXOC01000008.1"/>
</dbReference>
<dbReference type="InterPro" id="IPR025366">
    <property type="entry name" value="DUF4270"/>
</dbReference>
<accession>A0A4Q0M846</accession>
<dbReference type="EMBL" id="VWNE01000036">
    <property type="protein sequence ID" value="KAA8477537.1"/>
    <property type="molecule type" value="Genomic_DNA"/>
</dbReference>
<protein>
    <submittedName>
        <fullName evidence="1">DUF4270 domain-containing protein</fullName>
    </submittedName>
    <submittedName>
        <fullName evidence="2">DUF4270 family protein</fullName>
    </submittedName>
</protein>
<dbReference type="EMBL" id="RXOC01000008">
    <property type="protein sequence ID" value="RXF69063.1"/>
    <property type="molecule type" value="Genomic_DNA"/>
</dbReference>
<dbReference type="Proteomes" id="UP000322918">
    <property type="component" value="Unassembled WGS sequence"/>
</dbReference>
<dbReference type="AlphaFoldDB" id="A0A4Q0M846"/>
<name>A0A4Q0M846_9SPHI</name>
<evidence type="ECO:0000313" key="2">
    <source>
        <dbReference type="EMBL" id="RXF69063.1"/>
    </source>
</evidence>
<evidence type="ECO:0000313" key="4">
    <source>
        <dbReference type="Proteomes" id="UP000322918"/>
    </source>
</evidence>
<organism evidence="2 3">
    <name type="scientific">Arcticibacter tournemirensis</name>
    <dbReference type="NCBI Taxonomy" id="699437"/>
    <lineage>
        <taxon>Bacteria</taxon>
        <taxon>Pseudomonadati</taxon>
        <taxon>Bacteroidota</taxon>
        <taxon>Sphingobacteriia</taxon>
        <taxon>Sphingobacteriales</taxon>
        <taxon>Sphingobacteriaceae</taxon>
        <taxon>Arcticibacter</taxon>
    </lineage>
</organism>
<evidence type="ECO:0000313" key="3">
    <source>
        <dbReference type="Proteomes" id="UP000290848"/>
    </source>
</evidence>
<keyword evidence="4" id="KW-1185">Reference proteome</keyword>